<dbReference type="Gene3D" id="3.30.565.10">
    <property type="entry name" value="Histidine kinase-like ATPase, C-terminal domain"/>
    <property type="match status" value="1"/>
</dbReference>
<dbReference type="AlphaFoldDB" id="A0A9D2G9C9"/>
<evidence type="ECO:0000256" key="5">
    <source>
        <dbReference type="ARBA" id="ARBA00022679"/>
    </source>
</evidence>
<evidence type="ECO:0000256" key="12">
    <source>
        <dbReference type="SAM" id="Phobius"/>
    </source>
</evidence>
<dbReference type="InterPro" id="IPR003594">
    <property type="entry name" value="HATPase_dom"/>
</dbReference>
<dbReference type="GO" id="GO:0005886">
    <property type="term" value="C:plasma membrane"/>
    <property type="evidence" value="ECO:0007669"/>
    <property type="project" value="TreeGrafter"/>
</dbReference>
<dbReference type="CDD" id="cd06225">
    <property type="entry name" value="HAMP"/>
    <property type="match status" value="1"/>
</dbReference>
<reference evidence="15" key="2">
    <citation type="submission" date="2021-04" db="EMBL/GenBank/DDBJ databases">
        <authorList>
            <person name="Gilroy R."/>
        </authorList>
    </citation>
    <scope>NUCLEOTIDE SEQUENCE</scope>
    <source>
        <strain evidence="15">CHK196-3914</strain>
    </source>
</reference>
<evidence type="ECO:0000256" key="8">
    <source>
        <dbReference type="ARBA" id="ARBA00022989"/>
    </source>
</evidence>
<keyword evidence="8 12" id="KW-1133">Transmembrane helix</keyword>
<evidence type="ECO:0000256" key="11">
    <source>
        <dbReference type="SAM" id="Coils"/>
    </source>
</evidence>
<evidence type="ECO:0000256" key="2">
    <source>
        <dbReference type="ARBA" id="ARBA00004141"/>
    </source>
</evidence>
<accession>A0A9D2G9C9</accession>
<dbReference type="InterPro" id="IPR036097">
    <property type="entry name" value="HisK_dim/P_sf"/>
</dbReference>
<evidence type="ECO:0000256" key="3">
    <source>
        <dbReference type="ARBA" id="ARBA00012438"/>
    </source>
</evidence>
<dbReference type="InterPro" id="IPR036890">
    <property type="entry name" value="HATPase_C_sf"/>
</dbReference>
<evidence type="ECO:0000259" key="14">
    <source>
        <dbReference type="PROSITE" id="PS50885"/>
    </source>
</evidence>
<dbReference type="PROSITE" id="PS50109">
    <property type="entry name" value="HIS_KIN"/>
    <property type="match status" value="1"/>
</dbReference>
<dbReference type="EMBL" id="DXAY01000234">
    <property type="protein sequence ID" value="HIZ75539.1"/>
    <property type="molecule type" value="Genomic_DNA"/>
</dbReference>
<keyword evidence="9" id="KW-0902">Two-component regulatory system</keyword>
<dbReference type="Proteomes" id="UP000824116">
    <property type="component" value="Unassembled WGS sequence"/>
</dbReference>
<dbReference type="PANTHER" id="PTHR45528:SF8">
    <property type="entry name" value="HISTIDINE KINASE"/>
    <property type="match status" value="1"/>
</dbReference>
<dbReference type="SUPFAM" id="SSF47384">
    <property type="entry name" value="Homodimeric domain of signal transducing histidine kinase"/>
    <property type="match status" value="1"/>
</dbReference>
<dbReference type="SUPFAM" id="SSF55874">
    <property type="entry name" value="ATPase domain of HSP90 chaperone/DNA topoisomerase II/histidine kinase"/>
    <property type="match status" value="1"/>
</dbReference>
<feature type="domain" description="Histidine kinase" evidence="13">
    <location>
        <begin position="277"/>
        <end position="493"/>
    </location>
</feature>
<evidence type="ECO:0000256" key="10">
    <source>
        <dbReference type="ARBA" id="ARBA00023136"/>
    </source>
</evidence>
<keyword evidence="6 12" id="KW-0812">Transmembrane</keyword>
<evidence type="ECO:0000313" key="16">
    <source>
        <dbReference type="Proteomes" id="UP000824116"/>
    </source>
</evidence>
<dbReference type="Pfam" id="PF02518">
    <property type="entry name" value="HATPase_c"/>
    <property type="match status" value="1"/>
</dbReference>
<organism evidence="15 16">
    <name type="scientific">Candidatus Mediterraneibacter stercoravium</name>
    <dbReference type="NCBI Taxonomy" id="2838685"/>
    <lineage>
        <taxon>Bacteria</taxon>
        <taxon>Bacillati</taxon>
        <taxon>Bacillota</taxon>
        <taxon>Clostridia</taxon>
        <taxon>Lachnospirales</taxon>
        <taxon>Lachnospiraceae</taxon>
        <taxon>Mediterraneibacter</taxon>
    </lineage>
</organism>
<comment type="catalytic activity">
    <reaction evidence="1">
        <text>ATP + protein L-histidine = ADP + protein N-phospho-L-histidine.</text>
        <dbReference type="EC" id="2.7.13.3"/>
    </reaction>
</comment>
<keyword evidence="7 15" id="KW-0418">Kinase</keyword>
<dbReference type="CDD" id="cd00075">
    <property type="entry name" value="HATPase"/>
    <property type="match status" value="1"/>
</dbReference>
<keyword evidence="10 12" id="KW-0472">Membrane</keyword>
<feature type="transmembrane region" description="Helical" evidence="12">
    <location>
        <begin position="182"/>
        <end position="202"/>
    </location>
</feature>
<gene>
    <name evidence="15" type="ORF">H9723_09940</name>
</gene>
<dbReference type="PANTHER" id="PTHR45528">
    <property type="entry name" value="SENSOR HISTIDINE KINASE CPXA"/>
    <property type="match status" value="1"/>
</dbReference>
<feature type="domain" description="HAMP" evidence="14">
    <location>
        <begin position="210"/>
        <end position="262"/>
    </location>
</feature>
<evidence type="ECO:0000256" key="1">
    <source>
        <dbReference type="ARBA" id="ARBA00000085"/>
    </source>
</evidence>
<keyword evidence="4" id="KW-0597">Phosphoprotein</keyword>
<dbReference type="FunFam" id="1.10.287.130:FF:000001">
    <property type="entry name" value="Two-component sensor histidine kinase"/>
    <property type="match status" value="1"/>
</dbReference>
<comment type="subcellular location">
    <subcellularLocation>
        <location evidence="2">Membrane</location>
        <topology evidence="2">Multi-pass membrane protein</topology>
    </subcellularLocation>
</comment>
<dbReference type="InterPro" id="IPR050398">
    <property type="entry name" value="HssS/ArlS-like"/>
</dbReference>
<proteinExistence type="predicted"/>
<dbReference type="CDD" id="cd00082">
    <property type="entry name" value="HisKA"/>
    <property type="match status" value="1"/>
</dbReference>
<evidence type="ECO:0000259" key="13">
    <source>
        <dbReference type="PROSITE" id="PS50109"/>
    </source>
</evidence>
<reference evidence="15" key="1">
    <citation type="journal article" date="2021" name="PeerJ">
        <title>Extensive microbial diversity within the chicken gut microbiome revealed by metagenomics and culture.</title>
        <authorList>
            <person name="Gilroy R."/>
            <person name="Ravi A."/>
            <person name="Getino M."/>
            <person name="Pursley I."/>
            <person name="Horton D.L."/>
            <person name="Alikhan N.F."/>
            <person name="Baker D."/>
            <person name="Gharbi K."/>
            <person name="Hall N."/>
            <person name="Watson M."/>
            <person name="Adriaenssens E.M."/>
            <person name="Foster-Nyarko E."/>
            <person name="Jarju S."/>
            <person name="Secka A."/>
            <person name="Antonio M."/>
            <person name="Oren A."/>
            <person name="Chaudhuri R.R."/>
            <person name="La Ragione R."/>
            <person name="Hildebrand F."/>
            <person name="Pallen M.J."/>
        </authorList>
    </citation>
    <scope>NUCLEOTIDE SEQUENCE</scope>
    <source>
        <strain evidence="15">CHK196-3914</strain>
    </source>
</reference>
<dbReference type="PROSITE" id="PS50885">
    <property type="entry name" value="HAMP"/>
    <property type="match status" value="1"/>
</dbReference>
<dbReference type="SMART" id="SM00388">
    <property type="entry name" value="HisKA"/>
    <property type="match status" value="1"/>
</dbReference>
<keyword evidence="5" id="KW-0808">Transferase</keyword>
<evidence type="ECO:0000313" key="15">
    <source>
        <dbReference type="EMBL" id="HIZ75539.1"/>
    </source>
</evidence>
<dbReference type="InterPro" id="IPR004358">
    <property type="entry name" value="Sig_transdc_His_kin-like_C"/>
</dbReference>
<evidence type="ECO:0000256" key="7">
    <source>
        <dbReference type="ARBA" id="ARBA00022777"/>
    </source>
</evidence>
<dbReference type="Gene3D" id="1.10.287.130">
    <property type="match status" value="1"/>
</dbReference>
<feature type="transmembrane region" description="Helical" evidence="12">
    <location>
        <begin position="21"/>
        <end position="42"/>
    </location>
</feature>
<dbReference type="Pfam" id="PF00512">
    <property type="entry name" value="HisKA"/>
    <property type="match status" value="1"/>
</dbReference>
<evidence type="ECO:0000256" key="9">
    <source>
        <dbReference type="ARBA" id="ARBA00023012"/>
    </source>
</evidence>
<dbReference type="InterPro" id="IPR003660">
    <property type="entry name" value="HAMP_dom"/>
</dbReference>
<sequence length="493" mass="55673">MKKAFTQKTLSRYIIKKYLSFLIVILLLFTLIRNVGAILLFGSDNLNLSHVLDAGSLIGSDYENTDISVLSDIGGWIEILDENSHVIYTKGEVLDPHAKYSQEELLEMNALGALLGKKSFTVAGVLNISYKGSLRDFPPYLATYTSFERDGKRMTALVRFPAEKISAEFTVLNPSGRVFSDALLTGAALFISCAAVFLFFLLRYAQAIRTHVAAPNEKLVKGLREITSGNYDTRICLNAEYEYREIEDSFNLLAEELMNATKERERLNRERRQLLSNIAHDLKTPITTLQGYAKALSDHMVISPEQQEEYLSAIYRKSVHMTDLVNKLLEYSRLENDTWHFDFRKTEFTEFVRTVIIDQYDEFEARRVDLETDIPDLEITLSVDRTEIRRVLLNLLGNCIAHNPPGISARAVVRTEGRFCVFELWDNGTPVPPELQESIFEPFVCGDASRKSGNGSGLGLSICRKVAEKHGGTIVLKEGKDGYKGFILRLPLL</sequence>
<dbReference type="InterPro" id="IPR005467">
    <property type="entry name" value="His_kinase_dom"/>
</dbReference>
<evidence type="ECO:0000256" key="6">
    <source>
        <dbReference type="ARBA" id="ARBA00022692"/>
    </source>
</evidence>
<dbReference type="PRINTS" id="PR00344">
    <property type="entry name" value="BCTRLSENSOR"/>
</dbReference>
<feature type="coiled-coil region" evidence="11">
    <location>
        <begin position="243"/>
        <end position="277"/>
    </location>
</feature>
<keyword evidence="11" id="KW-0175">Coiled coil</keyword>
<dbReference type="GO" id="GO:0000155">
    <property type="term" value="F:phosphorelay sensor kinase activity"/>
    <property type="evidence" value="ECO:0007669"/>
    <property type="project" value="InterPro"/>
</dbReference>
<evidence type="ECO:0000256" key="4">
    <source>
        <dbReference type="ARBA" id="ARBA00022553"/>
    </source>
</evidence>
<dbReference type="InterPro" id="IPR003661">
    <property type="entry name" value="HisK_dim/P_dom"/>
</dbReference>
<dbReference type="EC" id="2.7.13.3" evidence="3"/>
<comment type="caution">
    <text evidence="15">The sequence shown here is derived from an EMBL/GenBank/DDBJ whole genome shotgun (WGS) entry which is preliminary data.</text>
</comment>
<dbReference type="SMART" id="SM00387">
    <property type="entry name" value="HATPase_c"/>
    <property type="match status" value="1"/>
</dbReference>
<protein>
    <recommendedName>
        <fullName evidence="3">histidine kinase</fullName>
        <ecNumber evidence="3">2.7.13.3</ecNumber>
    </recommendedName>
</protein>
<name>A0A9D2G9C9_9FIRM</name>